<geneLocation type="plasmid" evidence="1">
    <name>pRGFK1719</name>
</geneLocation>
<name>A0A0H5QPV6_9ZZZZ</name>
<accession>A0A0H5QPV6</accession>
<keyword evidence="1" id="KW-0614">Plasmid</keyword>
<reference evidence="1" key="1">
    <citation type="submission" date="2015-06" db="EMBL/GenBank/DDBJ databases">
        <authorList>
            <person name="Joergensen T."/>
        </authorList>
    </citation>
    <scope>NUCLEOTIDE SEQUENCE</scope>
    <source>
        <plasmid evidence="1">pRGFK1719</plasmid>
    </source>
</reference>
<sequence>MPCFFSAFLGVYRGRFAPKITVLLSEKNDREKEAEWEKGKPNGVR</sequence>
<proteinExistence type="predicted"/>
<reference evidence="1" key="2">
    <citation type="submission" date="2015-07" db="EMBL/GenBank/DDBJ databases">
        <title>Plasmids, circular viruses and viroids from rat gut.</title>
        <authorList>
            <person name="Jorgensen T.J."/>
            <person name="Hansen M.A."/>
            <person name="Xu Z."/>
            <person name="Tabak M.A."/>
            <person name="Sorensen S.J."/>
            <person name="Hansen L.H."/>
        </authorList>
    </citation>
    <scope>NUCLEOTIDE SEQUENCE</scope>
    <source>
        <plasmid evidence="1">pRGFK1719</plasmid>
    </source>
</reference>
<organism evidence="1">
    <name type="scientific">uncultured prokaryote</name>
    <dbReference type="NCBI Taxonomy" id="198431"/>
    <lineage>
        <taxon>unclassified sequences</taxon>
        <taxon>environmental samples</taxon>
    </lineage>
</organism>
<protein>
    <submittedName>
        <fullName evidence="1">Uncharacterized protein</fullName>
    </submittedName>
</protein>
<dbReference type="EMBL" id="LN854222">
    <property type="protein sequence ID" value="CRY97742.1"/>
    <property type="molecule type" value="Genomic_DNA"/>
</dbReference>
<evidence type="ECO:0000313" key="1">
    <source>
        <dbReference type="EMBL" id="CRY97742.1"/>
    </source>
</evidence>
<dbReference type="AlphaFoldDB" id="A0A0H5QPV6"/>